<dbReference type="GO" id="GO:0042276">
    <property type="term" value="P:error-prone translesion synthesis"/>
    <property type="evidence" value="ECO:0007669"/>
    <property type="project" value="TreeGrafter"/>
</dbReference>
<dbReference type="PANTHER" id="PTHR45812">
    <property type="entry name" value="DNA POLYMERASE ZETA CATALYTIC SUBUNIT"/>
    <property type="match status" value="1"/>
</dbReference>
<evidence type="ECO:0000259" key="16">
    <source>
        <dbReference type="Pfam" id="PF00136"/>
    </source>
</evidence>
<feature type="compositionally biased region" description="Low complexity" evidence="15">
    <location>
        <begin position="1575"/>
        <end position="1587"/>
    </location>
</feature>
<dbReference type="Pfam" id="PF14260">
    <property type="entry name" value="zf-C4pol"/>
    <property type="match status" value="1"/>
</dbReference>
<feature type="region of interest" description="Disordered" evidence="15">
    <location>
        <begin position="1566"/>
        <end position="1613"/>
    </location>
</feature>
<dbReference type="PROSITE" id="PS00116">
    <property type="entry name" value="DNA_POLYMERASE_B"/>
    <property type="match status" value="1"/>
</dbReference>
<dbReference type="InterPro" id="IPR043502">
    <property type="entry name" value="DNA/RNA_pol_sf"/>
</dbReference>
<feature type="region of interest" description="Disordered" evidence="15">
    <location>
        <begin position="1008"/>
        <end position="1060"/>
    </location>
</feature>
<dbReference type="PANTHER" id="PTHR45812:SF1">
    <property type="entry name" value="DNA POLYMERASE ZETA CATALYTIC SUBUNIT"/>
    <property type="match status" value="1"/>
</dbReference>
<dbReference type="GO" id="GO:0016035">
    <property type="term" value="C:zeta DNA polymerase complex"/>
    <property type="evidence" value="ECO:0007669"/>
    <property type="project" value="InterPro"/>
</dbReference>
<feature type="domain" description="DNA polymerase zeta catalytic subunit N-terminal" evidence="20">
    <location>
        <begin position="1"/>
        <end position="51"/>
    </location>
</feature>
<feature type="region of interest" description="Disordered" evidence="15">
    <location>
        <begin position="1201"/>
        <end position="1234"/>
    </location>
</feature>
<dbReference type="InterPro" id="IPR012337">
    <property type="entry name" value="RNaseH-like_sf"/>
</dbReference>
<evidence type="ECO:0000256" key="9">
    <source>
        <dbReference type="ARBA" id="ARBA00022833"/>
    </source>
</evidence>
<feature type="compositionally biased region" description="Polar residues" evidence="15">
    <location>
        <begin position="1025"/>
        <end position="1040"/>
    </location>
</feature>
<keyword evidence="11" id="KW-0408">Iron</keyword>
<evidence type="ECO:0000256" key="3">
    <source>
        <dbReference type="ARBA" id="ARBA00012417"/>
    </source>
</evidence>
<proteinExistence type="inferred from homology"/>
<dbReference type="SMART" id="SM00486">
    <property type="entry name" value="POLBc"/>
    <property type="match status" value="1"/>
</dbReference>
<comment type="similarity">
    <text evidence="2">Belongs to the DNA polymerase type-B family.</text>
</comment>
<dbReference type="Gene3D" id="1.10.287.690">
    <property type="entry name" value="Helix hairpin bin"/>
    <property type="match status" value="1"/>
</dbReference>
<evidence type="ECO:0000256" key="13">
    <source>
        <dbReference type="ARBA" id="ARBA00023204"/>
    </source>
</evidence>
<feature type="region of interest" description="Disordered" evidence="15">
    <location>
        <begin position="938"/>
        <end position="965"/>
    </location>
</feature>
<dbReference type="CDD" id="cd05534">
    <property type="entry name" value="POLBc_zeta"/>
    <property type="match status" value="1"/>
</dbReference>
<organism evidence="21">
    <name type="scientific">Menopon gallinae</name>
    <name type="common">poultry shaft louse</name>
    <dbReference type="NCBI Taxonomy" id="328185"/>
    <lineage>
        <taxon>Eukaryota</taxon>
        <taxon>Metazoa</taxon>
        <taxon>Ecdysozoa</taxon>
        <taxon>Arthropoda</taxon>
        <taxon>Hexapoda</taxon>
        <taxon>Insecta</taxon>
        <taxon>Pterygota</taxon>
        <taxon>Neoptera</taxon>
        <taxon>Paraneoptera</taxon>
        <taxon>Psocodea</taxon>
        <taxon>Troctomorpha</taxon>
        <taxon>Phthiraptera</taxon>
        <taxon>Amblycera</taxon>
        <taxon>Menoponidae</taxon>
        <taxon>Menopon</taxon>
    </lineage>
</organism>
<dbReference type="GO" id="GO:0051536">
    <property type="term" value="F:iron-sulfur cluster binding"/>
    <property type="evidence" value="ECO:0007669"/>
    <property type="project" value="UniProtKB-KW"/>
</dbReference>
<dbReference type="PRINTS" id="PR00106">
    <property type="entry name" value="DNAPOLB"/>
</dbReference>
<dbReference type="GO" id="GO:0003677">
    <property type="term" value="F:DNA binding"/>
    <property type="evidence" value="ECO:0007669"/>
    <property type="project" value="InterPro"/>
</dbReference>
<feature type="compositionally biased region" description="Low complexity" evidence="15">
    <location>
        <begin position="1288"/>
        <end position="1300"/>
    </location>
</feature>
<feature type="domain" description="DNA-directed DNA polymerase family B multifunctional" evidence="16">
    <location>
        <begin position="1929"/>
        <end position="2166"/>
    </location>
</feature>
<dbReference type="InterPro" id="IPR030559">
    <property type="entry name" value="PolZ_Rev3"/>
</dbReference>
<dbReference type="InterPro" id="IPR056435">
    <property type="entry name" value="DPOD/Z_N"/>
</dbReference>
<keyword evidence="9" id="KW-0862">Zinc</keyword>
<keyword evidence="13" id="KW-0234">DNA repair</keyword>
<evidence type="ECO:0000256" key="15">
    <source>
        <dbReference type="SAM" id="MobiDB-lite"/>
    </source>
</evidence>
<dbReference type="FunFam" id="1.10.287.690:FF:000002">
    <property type="entry name" value="DNA polymerase zeta"/>
    <property type="match status" value="1"/>
</dbReference>
<evidence type="ECO:0000256" key="4">
    <source>
        <dbReference type="ARBA" id="ARBA00021589"/>
    </source>
</evidence>
<evidence type="ECO:0000256" key="14">
    <source>
        <dbReference type="ARBA" id="ARBA00049244"/>
    </source>
</evidence>
<keyword evidence="5" id="KW-0808">Transferase</keyword>
<dbReference type="GO" id="GO:0003887">
    <property type="term" value="F:DNA-directed DNA polymerase activity"/>
    <property type="evidence" value="ECO:0007669"/>
    <property type="project" value="UniProtKB-KW"/>
</dbReference>
<comment type="caution">
    <text evidence="21">The sequence shown here is derived from an EMBL/GenBank/DDBJ whole genome shotgun (WGS) entry which is preliminary data.</text>
</comment>
<feature type="compositionally biased region" description="Acidic residues" evidence="15">
    <location>
        <begin position="943"/>
        <end position="959"/>
    </location>
</feature>
<comment type="cofactor">
    <cofactor evidence="1">
        <name>[4Fe-4S] cluster</name>
        <dbReference type="ChEBI" id="CHEBI:49883"/>
    </cofactor>
</comment>
<evidence type="ECO:0000259" key="20">
    <source>
        <dbReference type="Pfam" id="PF24065"/>
    </source>
</evidence>
<dbReference type="EMBL" id="JARGDH010000002">
    <property type="protein sequence ID" value="KAL0276325.1"/>
    <property type="molecule type" value="Genomic_DNA"/>
</dbReference>
<name>A0AAW2I4D1_9NEOP</name>
<keyword evidence="6" id="KW-0548">Nucleotidyltransferase</keyword>
<dbReference type="SUPFAM" id="SSF56672">
    <property type="entry name" value="DNA/RNA polymerases"/>
    <property type="match status" value="1"/>
</dbReference>
<dbReference type="InterPro" id="IPR006134">
    <property type="entry name" value="DNA-dir_DNA_pol_B_multi_dom"/>
</dbReference>
<dbReference type="Pfam" id="PF24055">
    <property type="entry name" value="POL3_N"/>
    <property type="match status" value="1"/>
</dbReference>
<feature type="region of interest" description="Disordered" evidence="15">
    <location>
        <begin position="1105"/>
        <end position="1131"/>
    </location>
</feature>
<feature type="domain" description="C4-type zinc-finger of DNA polymerase delta" evidence="18">
    <location>
        <begin position="2396"/>
        <end position="2462"/>
    </location>
</feature>
<evidence type="ECO:0000256" key="5">
    <source>
        <dbReference type="ARBA" id="ARBA00022679"/>
    </source>
</evidence>
<keyword evidence="10" id="KW-0239">DNA-directed DNA polymerase</keyword>
<dbReference type="InterPro" id="IPR025687">
    <property type="entry name" value="Znf-C4pol"/>
</dbReference>
<sequence>MLSVKVVTVDYYIARPIKYLKEQKKDGYWLEPVIRIFGPTSDGIKTCVHIHGVYPYLYVPYRGGDNPDRDALLLGAALDQALAANSTAKNPKFIYKVILTSGIPLYGYHSKPRQFFKVFFFNPHHLRKAIHLLLSGAILGQRFQPHEAHIPFTLQFMMDYNIYGMSFITLEKVKYRRSPSESDSLTDIPKSLILPQSVKRTTHSYWEVDALAEDILNVRSSRGTVSVNPGLQAIWEDEKIRRRAQDRTSQITPQTSQSRPEVHPTANELMHKRRLAQKLQNVIAEAEEVAEKETPFSYPAEVPENATDILEASFVGSPGMDLPTEELLEEVNNLIDEKILTQMVQDEESESEGEQAKIEDDSVLGRNQRDDDEAELQDEDGGDMTQPLEMLENVISGDYHANRDERGDNYDSEDEFWKSMADKIMQLDGADDISSLDSDEENRRSIGHPQFLNKADDAVSRILESSNPGSESISNWSNNIMSILTDSSGFPGQQVYQTSQNFWSNWSPKMNPPETIWTQNNADAWTWDRNDSALLDCLVKTGKSGEESFQPQSGDTVNAAELYGFPSGEYFHGNYTPTSTMSPISNVGSAYNISPPSAILTPCSEMDSYSDVNLDSISQISNSPSPQEDLKSIDRPQVVESKTVTVPRAADVSKSVLKTSQKDLLDLLRNFSESRKSPEQADGRVKMVAATLQQYIKTCGEIMNVDFKNISGKEMIVIEYKPVNSKSNQNKYLIKPLDKFLEDWNSMEKLNNSQAKAEDTQWPRLINGFSVAAKNTEEEKQLSAILNTLENKYTGNWLDESKIKSIKNKFIVKSIEMLPDSECVTGKVVKSDADKLYKVNENVISDGKIKMRLIKDRKLKNERTGNVSGKVDEPGRPNLCQKRQNESEKVSKLSFADCGRTQQKEKCKNDNDKDLIDQINRSFEDYFKSIVKVNVSSAKNEVVEEEESTSGEDEPESETESEKSSANAIKFITQLLSMLASLSHSSEVPPLSMTINFGNGKISPSVQFNLQPGNVPHRKRRSKKLTINNFDGPADSSSSEDSVEGKPTPRTPSKKRLRKDVAYRPLNVVIQKTPATGLSERKRKLPSRNLSEEVIAGSACADVFSTPRRSRDAETSEGLEPEGKTGSEQEVQAENLTRFGEGSGSSKQFPRFHKTVTTDADSSPAANESDFIWDSEDESDKRLRKKRRMRRRLLRKSKKTRVEELKVPQTDVVSSSDGEESVKNSQTAQEEVTEKECRDDGIISFYDKTVMTYPGCEVGETDVKNSPDELMALPAEEFSAQNTKDCSQRSSGAKSTASSRSLFDLSGDLTTVLEEIAINSDGSLKKETSDSPEREREITPFELSGSFLHKEGSPIKSQLSGVCPLYTPSPTDGDTSVQWKSSLTDDVLTVSGEMTVVPKFKPPSYKEVEETLSYYKIPATAAQVPFYSDAKDISKYIEVGGRVLKIENYSIAGLKTHESEVGLVGTEERRARLLSVQKKGTESMRSLLVEKREICITPLEKPPTREEVSAWSGNADEVVVKEKTKVKVMMPKSPGLDSGTDDETDLSITLTSPISVGIKTPEDLAVAGPSGVRVSSCDRSTSSSPMSFPDDVKHSTPVERSASPNPLGLRKGPLHRIKGAKRLSLAKKLQTIAEESHLTEIKAPEIPQDSNKSGSDTSFGIRGVTIDNTFGFKNSVECLQNAKAVQAHEYITTLVMEVLVQTRGSLLPDPEYDPIRAVFYTLVTDSPKQAKETGVIVVGEDALAGAAPPPIVIHRVPDEKALLDKVLEFLRVWDPDILAGYEIETQSWGYLFQRSFTLEKNLYFAASRVIDENQNWKRSEVESQEAVPMYIRQMKITGRIVLDIWRVLRHEIALTSYTFENVMYHLLHERHPNHSYQALTQFWEHPTKRYRHIALQYYIIRTEGVVRILDHLDFISRNCELARLFGIQFFEVLSRGSQFRVESMMLRLAKPLNYVPCSPSIKQRAEMRAPASLPLIMEPESMFYADPIIVLDFQSLYPSMIIAYNYCFSTCLGRVELLGGREPFQFGCTQLQISPEELKALENDVNISPAGVAFVRPNIRKGVLPSMLEEILETRLMVKKSMKENKENKVLQKVLHARQLGLKLIANVTYGYTAANFSGRMPCIEVGDSVVSKGRETLQRAIEMVKNTPKWGARVVYGDTDSLTIQKPVKLKLEKVYQPSILQTKKRYVGYMYETPDQEVPVYDAKGIETVRRDGCPATAKILQKALQIIFESKDVSQVKKYTIRQFAKLFQGRVNVQDLIFAKEYRGRHGYRPGACVPALELAKRWTQVDKRAEPRVKERVPYVVVNGPPGLPLIRLVRSPRDLFTDHTLRINAAYYITKAIIPPMQRCFSLLGADVMSWYAEMPRRYHKMVKANYRQEGQKRGTISQYFETVDCTVCSQVTNTPVCIECQADKQKLAVVLHEKVRRLERAHDGVRKICKSCCGRTIFTDCDSLDCPVLYRLHQINRDFSQVEALRKMLQTYLD</sequence>
<evidence type="ECO:0000256" key="11">
    <source>
        <dbReference type="ARBA" id="ARBA00023004"/>
    </source>
</evidence>
<feature type="region of interest" description="Disordered" evidence="15">
    <location>
        <begin position="864"/>
        <end position="887"/>
    </location>
</feature>
<reference evidence="21" key="1">
    <citation type="journal article" date="2024" name="Gigascience">
        <title>Chromosome-level genome of the poultry shaft louse Menopon gallinae provides insight into the host-switching and adaptive evolution of parasitic lice.</title>
        <authorList>
            <person name="Xu Y."/>
            <person name="Ma L."/>
            <person name="Liu S."/>
            <person name="Liang Y."/>
            <person name="Liu Q."/>
            <person name="He Z."/>
            <person name="Tian L."/>
            <person name="Duan Y."/>
            <person name="Cai W."/>
            <person name="Li H."/>
            <person name="Song F."/>
        </authorList>
    </citation>
    <scope>NUCLEOTIDE SEQUENCE</scope>
    <source>
        <strain evidence="21">Cailab_2023a</strain>
    </source>
</reference>
<dbReference type="Gene3D" id="3.30.342.10">
    <property type="entry name" value="DNA Polymerase, chain B, domain 1"/>
    <property type="match status" value="1"/>
</dbReference>
<evidence type="ECO:0000256" key="2">
    <source>
        <dbReference type="ARBA" id="ARBA00005755"/>
    </source>
</evidence>
<dbReference type="InterPro" id="IPR023211">
    <property type="entry name" value="DNA_pol_palm_dom_sf"/>
</dbReference>
<dbReference type="SUPFAM" id="SSF53098">
    <property type="entry name" value="Ribonuclease H-like"/>
    <property type="match status" value="1"/>
</dbReference>
<evidence type="ECO:0000313" key="21">
    <source>
        <dbReference type="EMBL" id="KAL0276325.1"/>
    </source>
</evidence>
<dbReference type="Pfam" id="PF24065">
    <property type="entry name" value="REV3_N"/>
    <property type="match status" value="1"/>
</dbReference>
<evidence type="ECO:0000256" key="7">
    <source>
        <dbReference type="ARBA" id="ARBA00022723"/>
    </source>
</evidence>
<keyword evidence="8" id="KW-0227">DNA damage</keyword>
<feature type="region of interest" description="Disordered" evidence="15">
    <location>
        <begin position="1277"/>
        <end position="1300"/>
    </location>
</feature>
<dbReference type="InterPro" id="IPR056447">
    <property type="entry name" value="REV3_N"/>
</dbReference>
<comment type="catalytic activity">
    <reaction evidence="14">
        <text>DNA(n) + a 2'-deoxyribonucleoside 5'-triphosphate = DNA(n+1) + diphosphate</text>
        <dbReference type="Rhea" id="RHEA:22508"/>
        <dbReference type="Rhea" id="RHEA-COMP:17339"/>
        <dbReference type="Rhea" id="RHEA-COMP:17340"/>
        <dbReference type="ChEBI" id="CHEBI:33019"/>
        <dbReference type="ChEBI" id="CHEBI:61560"/>
        <dbReference type="ChEBI" id="CHEBI:173112"/>
        <dbReference type="EC" id="2.7.7.7"/>
    </reaction>
</comment>
<dbReference type="Pfam" id="PF00136">
    <property type="entry name" value="DNA_pol_B"/>
    <property type="match status" value="1"/>
</dbReference>
<dbReference type="InterPro" id="IPR017964">
    <property type="entry name" value="DNA-dir_DNA_pol_B_CS"/>
</dbReference>
<feature type="region of interest" description="Disordered" evidence="15">
    <location>
        <begin position="344"/>
        <end position="386"/>
    </location>
</feature>
<dbReference type="FunFam" id="1.10.132.60:FF:000005">
    <property type="entry name" value="Putative DNA polymerase zeta catalytic subunit"/>
    <property type="match status" value="1"/>
</dbReference>
<dbReference type="InterPro" id="IPR042087">
    <property type="entry name" value="DNA_pol_B_thumb"/>
</dbReference>
<evidence type="ECO:0000256" key="6">
    <source>
        <dbReference type="ARBA" id="ARBA00022695"/>
    </source>
</evidence>
<gene>
    <name evidence="21" type="ORF">PYX00_003917</name>
</gene>
<keyword evidence="7" id="KW-0479">Metal-binding</keyword>
<evidence type="ECO:0000259" key="17">
    <source>
        <dbReference type="Pfam" id="PF03104"/>
    </source>
</evidence>
<evidence type="ECO:0000256" key="1">
    <source>
        <dbReference type="ARBA" id="ARBA00001966"/>
    </source>
</evidence>
<dbReference type="GO" id="GO:0000724">
    <property type="term" value="P:double-strand break repair via homologous recombination"/>
    <property type="evidence" value="ECO:0007669"/>
    <property type="project" value="TreeGrafter"/>
</dbReference>
<dbReference type="FunFam" id="3.30.420.10:FF:000024">
    <property type="entry name" value="DNA polymerase zeta catalytic subunit"/>
    <property type="match status" value="1"/>
</dbReference>
<dbReference type="GO" id="GO:0046872">
    <property type="term" value="F:metal ion binding"/>
    <property type="evidence" value="ECO:0007669"/>
    <property type="project" value="UniProtKB-KW"/>
</dbReference>
<dbReference type="GO" id="GO:0005634">
    <property type="term" value="C:nucleus"/>
    <property type="evidence" value="ECO:0007669"/>
    <property type="project" value="TreeGrafter"/>
</dbReference>
<dbReference type="Pfam" id="PF03104">
    <property type="entry name" value="DNA_pol_B_exo1"/>
    <property type="match status" value="1"/>
</dbReference>
<feature type="domain" description="DNA-directed DNA polymerase family B exonuclease" evidence="17">
    <location>
        <begin position="1703"/>
        <end position="1862"/>
    </location>
</feature>
<dbReference type="InterPro" id="IPR006133">
    <property type="entry name" value="DNA-dir_DNA_pol_B_exonuc"/>
</dbReference>
<evidence type="ECO:0000259" key="18">
    <source>
        <dbReference type="Pfam" id="PF14260"/>
    </source>
</evidence>
<dbReference type="Gene3D" id="1.10.132.60">
    <property type="entry name" value="DNA polymerase family B, C-terminal domain"/>
    <property type="match status" value="1"/>
</dbReference>
<dbReference type="InterPro" id="IPR036397">
    <property type="entry name" value="RNaseH_sf"/>
</dbReference>
<evidence type="ECO:0000256" key="12">
    <source>
        <dbReference type="ARBA" id="ARBA00023014"/>
    </source>
</evidence>
<dbReference type="GO" id="GO:0000166">
    <property type="term" value="F:nucleotide binding"/>
    <property type="evidence" value="ECO:0007669"/>
    <property type="project" value="InterPro"/>
</dbReference>
<keyword evidence="12" id="KW-0411">Iron-sulfur</keyword>
<feature type="domain" description="DNA polymerase delta/zeta catalytic subunit N-terminal" evidence="19">
    <location>
        <begin position="52"/>
        <end position="126"/>
    </location>
</feature>
<protein>
    <recommendedName>
        <fullName evidence="4">DNA polymerase zeta catalytic subunit</fullName>
        <ecNumber evidence="3">2.7.7.7</ecNumber>
    </recommendedName>
</protein>
<dbReference type="EC" id="2.7.7.7" evidence="3"/>
<dbReference type="Gene3D" id="3.90.1600.10">
    <property type="entry name" value="Palm domain of DNA polymerase"/>
    <property type="match status" value="1"/>
</dbReference>
<dbReference type="Gene3D" id="3.30.420.10">
    <property type="entry name" value="Ribonuclease H-like superfamily/Ribonuclease H"/>
    <property type="match status" value="1"/>
</dbReference>
<evidence type="ECO:0000259" key="19">
    <source>
        <dbReference type="Pfam" id="PF24055"/>
    </source>
</evidence>
<dbReference type="CDD" id="cd05778">
    <property type="entry name" value="DNA_polB_zeta_exo"/>
    <property type="match status" value="1"/>
</dbReference>
<dbReference type="InterPro" id="IPR006172">
    <property type="entry name" value="DNA-dir_DNA_pol_B"/>
</dbReference>
<evidence type="ECO:0000256" key="8">
    <source>
        <dbReference type="ARBA" id="ARBA00022763"/>
    </source>
</evidence>
<feature type="compositionally biased region" description="Acidic residues" evidence="15">
    <location>
        <begin position="370"/>
        <end position="382"/>
    </location>
</feature>
<accession>A0AAW2I4D1</accession>
<evidence type="ECO:0000256" key="10">
    <source>
        <dbReference type="ARBA" id="ARBA00022932"/>
    </source>
</evidence>